<dbReference type="InterPro" id="IPR000719">
    <property type="entry name" value="Prot_kinase_dom"/>
</dbReference>
<dbReference type="AlphaFoldDB" id="A0A9N9DLR3"/>
<evidence type="ECO:0000256" key="4">
    <source>
        <dbReference type="ARBA" id="ARBA00022840"/>
    </source>
</evidence>
<keyword evidence="7" id="KW-1185">Reference proteome</keyword>
<dbReference type="PRINTS" id="PR00109">
    <property type="entry name" value="TYRKINASE"/>
</dbReference>
<dbReference type="Gene3D" id="1.25.40.10">
    <property type="entry name" value="Tetratricopeptide repeat domain"/>
    <property type="match status" value="1"/>
</dbReference>
<sequence>MTFFDFELISLPRATKACDLPTKIDRIIELIDNASCNGDVLYDMKPYFIEVKNAISDNSLTINEEHVQKLMKALKDWEKFLLRYTKPKMRIFLIKLNNTERIRRKTKKPYDNLNTALKAANIIVTKELIERSRISERRCQDLFTTIGCANGATLSDSDIASLNIKADSVKFESPPDSSNYDAIKIVYHEKTNQDVSAVVIRIGQVGESGIKKKLYKEYQAAYISSKLNTDNDLFAKTYGVLLYEEIYYVVKELPELGTLHEYFEKYNNVCWSKRITMASRLASAVAIFHSKRMLHHNIRSRNVYVDKSHNVKLGNFYHSRKISDVTTSLADEHDHFKWLCPEKLKDSNLEYSMSADVYSFGILMWEISSCKTPFADKTTNEAREMLTKSDGVDARPPIVEGTPEEYQKLMQECWSQDPKRRPSMDSVAKRLKSLEQDYENSNREIPSQYVESAHSSISIQSALVLHRQKNYNAAFTQFKLLADGDETTDLAEAHYRVGLYLIDESIDYHPKDPQTGVQYLKMASTLGSVKALQYLAQYNMLNALKVRKQLRDAGDVEGAERVKQEMKSECLPTFLKGARRG</sequence>
<dbReference type="GO" id="GO:0005524">
    <property type="term" value="F:ATP binding"/>
    <property type="evidence" value="ECO:0007669"/>
    <property type="project" value="UniProtKB-KW"/>
</dbReference>
<feature type="non-terminal residue" evidence="6">
    <location>
        <position position="581"/>
    </location>
</feature>
<reference evidence="6" key="1">
    <citation type="submission" date="2021-06" db="EMBL/GenBank/DDBJ databases">
        <authorList>
            <person name="Kallberg Y."/>
            <person name="Tangrot J."/>
            <person name="Rosling A."/>
        </authorList>
    </citation>
    <scope>NUCLEOTIDE SEQUENCE</scope>
    <source>
        <strain evidence="6">IA702</strain>
    </source>
</reference>
<dbReference type="InterPro" id="IPR011990">
    <property type="entry name" value="TPR-like_helical_dom_sf"/>
</dbReference>
<dbReference type="InterPro" id="IPR011009">
    <property type="entry name" value="Kinase-like_dom_sf"/>
</dbReference>
<dbReference type="PANTHER" id="PTHR44329">
    <property type="entry name" value="SERINE/THREONINE-PROTEIN KINASE TNNI3K-RELATED"/>
    <property type="match status" value="1"/>
</dbReference>
<dbReference type="Gene3D" id="1.10.510.10">
    <property type="entry name" value="Transferase(Phosphotransferase) domain 1"/>
    <property type="match status" value="1"/>
</dbReference>
<dbReference type="SUPFAM" id="SSF81901">
    <property type="entry name" value="HCP-like"/>
    <property type="match status" value="1"/>
</dbReference>
<evidence type="ECO:0000313" key="7">
    <source>
        <dbReference type="Proteomes" id="UP000789572"/>
    </source>
</evidence>
<dbReference type="InterPro" id="IPR001245">
    <property type="entry name" value="Ser-Thr/Tyr_kinase_cat_dom"/>
</dbReference>
<keyword evidence="2" id="KW-0547">Nucleotide-binding</keyword>
<dbReference type="SUPFAM" id="SSF56112">
    <property type="entry name" value="Protein kinase-like (PK-like)"/>
    <property type="match status" value="1"/>
</dbReference>
<keyword evidence="1" id="KW-0808">Transferase</keyword>
<dbReference type="Proteomes" id="UP000789572">
    <property type="component" value="Unassembled WGS sequence"/>
</dbReference>
<gene>
    <name evidence="6" type="ORF">POCULU_LOCUS9347</name>
</gene>
<dbReference type="EMBL" id="CAJVPJ010003413">
    <property type="protein sequence ID" value="CAG8639655.1"/>
    <property type="molecule type" value="Genomic_DNA"/>
</dbReference>
<organism evidence="6 7">
    <name type="scientific">Paraglomus occultum</name>
    <dbReference type="NCBI Taxonomy" id="144539"/>
    <lineage>
        <taxon>Eukaryota</taxon>
        <taxon>Fungi</taxon>
        <taxon>Fungi incertae sedis</taxon>
        <taxon>Mucoromycota</taxon>
        <taxon>Glomeromycotina</taxon>
        <taxon>Glomeromycetes</taxon>
        <taxon>Paraglomerales</taxon>
        <taxon>Paraglomeraceae</taxon>
        <taxon>Paraglomus</taxon>
    </lineage>
</organism>
<keyword evidence="4" id="KW-0067">ATP-binding</keyword>
<dbReference type="PANTHER" id="PTHR44329:SF288">
    <property type="entry name" value="MITOGEN-ACTIVATED PROTEIN KINASE KINASE KINASE 20"/>
    <property type="match status" value="1"/>
</dbReference>
<accession>A0A9N9DLR3</accession>
<dbReference type="PROSITE" id="PS50011">
    <property type="entry name" value="PROTEIN_KINASE_DOM"/>
    <property type="match status" value="1"/>
</dbReference>
<evidence type="ECO:0000256" key="3">
    <source>
        <dbReference type="ARBA" id="ARBA00022777"/>
    </source>
</evidence>
<dbReference type="GO" id="GO:0004674">
    <property type="term" value="F:protein serine/threonine kinase activity"/>
    <property type="evidence" value="ECO:0007669"/>
    <property type="project" value="TreeGrafter"/>
</dbReference>
<protein>
    <submittedName>
        <fullName evidence="6">2442_t:CDS:1</fullName>
    </submittedName>
</protein>
<feature type="domain" description="Protein kinase" evidence="5">
    <location>
        <begin position="140"/>
        <end position="434"/>
    </location>
</feature>
<evidence type="ECO:0000256" key="1">
    <source>
        <dbReference type="ARBA" id="ARBA00022679"/>
    </source>
</evidence>
<keyword evidence="3" id="KW-0418">Kinase</keyword>
<dbReference type="Pfam" id="PF07714">
    <property type="entry name" value="PK_Tyr_Ser-Thr"/>
    <property type="match status" value="1"/>
</dbReference>
<name>A0A9N9DLR3_9GLOM</name>
<proteinExistence type="predicted"/>
<comment type="caution">
    <text evidence="6">The sequence shown here is derived from an EMBL/GenBank/DDBJ whole genome shotgun (WGS) entry which is preliminary data.</text>
</comment>
<evidence type="ECO:0000259" key="5">
    <source>
        <dbReference type="PROSITE" id="PS50011"/>
    </source>
</evidence>
<evidence type="ECO:0000256" key="2">
    <source>
        <dbReference type="ARBA" id="ARBA00022741"/>
    </source>
</evidence>
<evidence type="ECO:0000313" key="6">
    <source>
        <dbReference type="EMBL" id="CAG8639655.1"/>
    </source>
</evidence>
<dbReference type="OrthoDB" id="4062651at2759"/>
<dbReference type="InterPro" id="IPR051681">
    <property type="entry name" value="Ser/Thr_Kinases-Pseudokinases"/>
</dbReference>